<dbReference type="CDD" id="cd22160">
    <property type="entry name" value="F-box_AtFBL13-like"/>
    <property type="match status" value="1"/>
</dbReference>
<evidence type="ECO:0000259" key="1">
    <source>
        <dbReference type="PROSITE" id="PS50181"/>
    </source>
</evidence>
<dbReference type="SUPFAM" id="SSF52047">
    <property type="entry name" value="RNI-like"/>
    <property type="match status" value="1"/>
</dbReference>
<protein>
    <submittedName>
        <fullName evidence="2">Putative F-box domain, FBD domain, leucine-rich repeat domain, L domain-containing protein</fullName>
    </submittedName>
</protein>
<accession>A0A396HXH6</accession>
<dbReference type="Proteomes" id="UP000265566">
    <property type="component" value="Chromosome 5"/>
</dbReference>
<feature type="domain" description="F-box" evidence="1">
    <location>
        <begin position="7"/>
        <end position="60"/>
    </location>
</feature>
<dbReference type="InterPro" id="IPR032675">
    <property type="entry name" value="LRR_dom_sf"/>
</dbReference>
<reference evidence="2" key="1">
    <citation type="journal article" date="2018" name="Nat. Plants">
        <title>Whole-genome landscape of Medicago truncatula symbiotic genes.</title>
        <authorList>
            <person name="Pecrix Y."/>
            <person name="Gamas P."/>
            <person name="Carrere S."/>
        </authorList>
    </citation>
    <scope>NUCLEOTIDE SEQUENCE</scope>
    <source>
        <tissue evidence="2">Leaves</tissue>
    </source>
</reference>
<dbReference type="Pfam" id="PF08387">
    <property type="entry name" value="FBD"/>
    <property type="match status" value="1"/>
</dbReference>
<comment type="caution">
    <text evidence="2">The sequence shown here is derived from an EMBL/GenBank/DDBJ whole genome shotgun (WGS) entry which is preliminary data.</text>
</comment>
<dbReference type="EMBL" id="PSQE01000005">
    <property type="protein sequence ID" value="RHN56644.1"/>
    <property type="molecule type" value="Genomic_DNA"/>
</dbReference>
<dbReference type="InterPro" id="IPR036047">
    <property type="entry name" value="F-box-like_dom_sf"/>
</dbReference>
<dbReference type="SUPFAM" id="SSF81383">
    <property type="entry name" value="F-box domain"/>
    <property type="match status" value="1"/>
</dbReference>
<dbReference type="PROSITE" id="PS50181">
    <property type="entry name" value="FBOX"/>
    <property type="match status" value="1"/>
</dbReference>
<name>A0A396HXH6_MEDTR</name>
<dbReference type="Gramene" id="rna32076">
    <property type="protein sequence ID" value="RHN56644.1"/>
    <property type="gene ID" value="gene32076"/>
</dbReference>
<dbReference type="PANTHER" id="PTHR31900:SF34">
    <property type="entry name" value="EMB|CAB62440.1-RELATED"/>
    <property type="match status" value="1"/>
</dbReference>
<proteinExistence type="predicted"/>
<dbReference type="SMART" id="SM00579">
    <property type="entry name" value="FBD"/>
    <property type="match status" value="1"/>
</dbReference>
<dbReference type="Gene3D" id="3.80.10.10">
    <property type="entry name" value="Ribonuclease Inhibitor"/>
    <property type="match status" value="1"/>
</dbReference>
<dbReference type="Pfam" id="PF24758">
    <property type="entry name" value="LRR_At5g56370"/>
    <property type="match status" value="1"/>
</dbReference>
<dbReference type="AlphaFoldDB" id="A0A396HXH6"/>
<evidence type="ECO:0000313" key="2">
    <source>
        <dbReference type="EMBL" id="RHN56644.1"/>
    </source>
</evidence>
<dbReference type="InterPro" id="IPR006566">
    <property type="entry name" value="FBD"/>
</dbReference>
<dbReference type="InterPro" id="IPR055411">
    <property type="entry name" value="LRR_FXL15/At3g58940/PEG3-like"/>
</dbReference>
<dbReference type="InterPro" id="IPR001810">
    <property type="entry name" value="F-box_dom"/>
</dbReference>
<dbReference type="InterPro" id="IPR053781">
    <property type="entry name" value="F-box_AtFBL13-like"/>
</dbReference>
<dbReference type="Pfam" id="PF00646">
    <property type="entry name" value="F-box"/>
    <property type="match status" value="1"/>
</dbReference>
<dbReference type="InterPro" id="IPR050232">
    <property type="entry name" value="FBL13/AtMIF1-like"/>
</dbReference>
<sequence>MANSAPIDIISSLPDEILSHILSLLPTKLAFSTTILSKRWHPLYRSLTSLDLDDEAVADTNSFLRFHRSVDKDYNLEGWIERANQHPVEHIEICSPFHLIPLGLGIFRFSTLVILELVYLEFPGNISVNLPSLKTLHLNDVHFKNKKNFDKLVYGCPILEDLIADIYYNEGDQGDTVSPGAYKILSKLIKAEINGFLMDVPFRAISNVKTLTIKVSYELFDTDINCYCRNLLLFQNLIQLELYLYEFYHWDNVMEVLQNCHNLQDITIEQWINDRSNQDLCKNWNYLNDVPKCISSHLRTCTLIFQGIVEELRFATYILQNAPHLEVIEICIVDHNFTKYKMHLPIQDALEEELNSCPMISPKCKRSITFR</sequence>
<gene>
    <name evidence="2" type="ORF">MtrunA17_Chr5g0431681</name>
</gene>
<dbReference type="PANTHER" id="PTHR31900">
    <property type="entry name" value="F-BOX/RNI SUPERFAMILY PROTEIN-RELATED"/>
    <property type="match status" value="1"/>
</dbReference>
<organism evidence="2">
    <name type="scientific">Medicago truncatula</name>
    <name type="common">Barrel medic</name>
    <name type="synonym">Medicago tribuloides</name>
    <dbReference type="NCBI Taxonomy" id="3880"/>
    <lineage>
        <taxon>Eukaryota</taxon>
        <taxon>Viridiplantae</taxon>
        <taxon>Streptophyta</taxon>
        <taxon>Embryophyta</taxon>
        <taxon>Tracheophyta</taxon>
        <taxon>Spermatophyta</taxon>
        <taxon>Magnoliopsida</taxon>
        <taxon>eudicotyledons</taxon>
        <taxon>Gunneridae</taxon>
        <taxon>Pentapetalae</taxon>
        <taxon>rosids</taxon>
        <taxon>fabids</taxon>
        <taxon>Fabales</taxon>
        <taxon>Fabaceae</taxon>
        <taxon>Papilionoideae</taxon>
        <taxon>50 kb inversion clade</taxon>
        <taxon>NPAAA clade</taxon>
        <taxon>Hologalegina</taxon>
        <taxon>IRL clade</taxon>
        <taxon>Trifolieae</taxon>
        <taxon>Medicago</taxon>
    </lineage>
</organism>